<dbReference type="AlphaFoldDB" id="A0A8H6L0W5"/>
<dbReference type="EMBL" id="JACCJC010000058">
    <property type="protein sequence ID" value="KAF6231332.1"/>
    <property type="molecule type" value="Genomic_DNA"/>
</dbReference>
<keyword evidence="4" id="KW-0472">Membrane</keyword>
<gene>
    <name evidence="5" type="ORF">HO173_010475</name>
</gene>
<dbReference type="Pfam" id="PF06726">
    <property type="entry name" value="BC10"/>
    <property type="match status" value="1"/>
</dbReference>
<dbReference type="PANTHER" id="PTHR13259:SF1">
    <property type="entry name" value="BLADDER CANCER-ASSOCIATED PROTEIN"/>
    <property type="match status" value="1"/>
</dbReference>
<evidence type="ECO:0000256" key="3">
    <source>
        <dbReference type="ARBA" id="ARBA00022989"/>
    </source>
</evidence>
<comment type="subcellular location">
    <subcellularLocation>
        <location evidence="1">Membrane</location>
    </subcellularLocation>
</comment>
<dbReference type="SMART" id="SM01396">
    <property type="entry name" value="BC10"/>
    <property type="match status" value="1"/>
</dbReference>
<dbReference type="Proteomes" id="UP000578531">
    <property type="component" value="Unassembled WGS sequence"/>
</dbReference>
<evidence type="ECO:0000313" key="6">
    <source>
        <dbReference type="Proteomes" id="UP000578531"/>
    </source>
</evidence>
<accession>A0A8H6L0W5</accession>
<dbReference type="GO" id="GO:0016020">
    <property type="term" value="C:membrane"/>
    <property type="evidence" value="ECO:0007669"/>
    <property type="project" value="UniProtKB-SubCell"/>
</dbReference>
<name>A0A8H6L0W5_9LECA</name>
<evidence type="ECO:0000256" key="4">
    <source>
        <dbReference type="ARBA" id="ARBA00023136"/>
    </source>
</evidence>
<dbReference type="PANTHER" id="PTHR13259">
    <property type="entry name" value="BLADDER CANCER 10 KD PROTEIN HOMOLOG"/>
    <property type="match status" value="1"/>
</dbReference>
<keyword evidence="2" id="KW-0812">Transmembrane</keyword>
<evidence type="ECO:0000256" key="1">
    <source>
        <dbReference type="ARBA" id="ARBA00004370"/>
    </source>
</evidence>
<keyword evidence="3" id="KW-1133">Transmembrane helix</keyword>
<comment type="caution">
    <text evidence="5">The sequence shown here is derived from an EMBL/GenBank/DDBJ whole genome shotgun (WGS) entry which is preliminary data.</text>
</comment>
<dbReference type="RefSeq" id="XP_037160765.1">
    <property type="nucleotide sequence ID" value="XM_037312360.1"/>
</dbReference>
<proteinExistence type="predicted"/>
<organism evidence="5 6">
    <name type="scientific">Letharia columbiana</name>
    <dbReference type="NCBI Taxonomy" id="112416"/>
    <lineage>
        <taxon>Eukaryota</taxon>
        <taxon>Fungi</taxon>
        <taxon>Dikarya</taxon>
        <taxon>Ascomycota</taxon>
        <taxon>Pezizomycotina</taxon>
        <taxon>Lecanoromycetes</taxon>
        <taxon>OSLEUM clade</taxon>
        <taxon>Lecanoromycetidae</taxon>
        <taxon>Lecanorales</taxon>
        <taxon>Lecanorineae</taxon>
        <taxon>Parmeliaceae</taxon>
        <taxon>Letharia</taxon>
    </lineage>
</organism>
<dbReference type="OrthoDB" id="5563033at2759"/>
<protein>
    <submittedName>
        <fullName evidence="5">Uncharacterized protein</fullName>
    </submittedName>
</protein>
<reference evidence="5 6" key="1">
    <citation type="journal article" date="2020" name="Genomics">
        <title>Complete, high-quality genomes from long-read metagenomic sequencing of two wolf lichen thalli reveals enigmatic genome architecture.</title>
        <authorList>
            <person name="McKenzie S.K."/>
            <person name="Walston R.F."/>
            <person name="Allen J.L."/>
        </authorList>
    </citation>
    <scope>NUCLEOTIDE SEQUENCE [LARGE SCALE GENOMIC DNA]</scope>
    <source>
        <strain evidence="5">WasteWater2</strain>
    </source>
</reference>
<sequence length="157" mass="17454">MFCLRAWVPLLFLPTNASPVFVVTFFVLTYFLNRPCIYCSALLLILFISSCSWRDQCLFDIHSNWFETKHLASPLSSALSNATNWSASNADGVVGDGSFLVTAINETASALAGAALEEMKGRMAYKAEWTGIGLGWIRSFLGARQWRVPCVDVYVRL</sequence>
<keyword evidence="6" id="KW-1185">Reference proteome</keyword>
<dbReference type="InterPro" id="IPR009598">
    <property type="entry name" value="BCALP"/>
</dbReference>
<evidence type="ECO:0000313" key="5">
    <source>
        <dbReference type="EMBL" id="KAF6231332.1"/>
    </source>
</evidence>
<evidence type="ECO:0000256" key="2">
    <source>
        <dbReference type="ARBA" id="ARBA00022692"/>
    </source>
</evidence>
<dbReference type="GeneID" id="59292121"/>